<protein>
    <submittedName>
        <fullName evidence="1">Uncharacterized protein</fullName>
    </submittedName>
</protein>
<comment type="caution">
    <text evidence="1">The sequence shown here is derived from an EMBL/GenBank/DDBJ whole genome shotgun (WGS) entry which is preliminary data.</text>
</comment>
<sequence length="67" mass="7481">MMDRHCKAADIIWRVEATWNVAFQTLERVDELQRQVADLSALVASLRAGTIPEVEARPIAATRGFGK</sequence>
<dbReference type="RefSeq" id="WP_149470027.1">
    <property type="nucleotide sequence ID" value="NZ_QOKW01000013.1"/>
</dbReference>
<gene>
    <name evidence="1" type="ORF">DS843_16755</name>
</gene>
<organism evidence="1 2">
    <name type="scientific">Roseomonas genomospecies 6</name>
    <dbReference type="NCBI Taxonomy" id="214106"/>
    <lineage>
        <taxon>Bacteria</taxon>
        <taxon>Pseudomonadati</taxon>
        <taxon>Pseudomonadota</taxon>
        <taxon>Alphaproteobacteria</taxon>
        <taxon>Acetobacterales</taxon>
        <taxon>Roseomonadaceae</taxon>
        <taxon>Roseomonas</taxon>
    </lineage>
</organism>
<evidence type="ECO:0000313" key="1">
    <source>
        <dbReference type="EMBL" id="KAA0679166.1"/>
    </source>
</evidence>
<keyword evidence="2" id="KW-1185">Reference proteome</keyword>
<name>A0A9W7NHX3_9PROT</name>
<reference evidence="1 2" key="1">
    <citation type="submission" date="2018-07" db="EMBL/GenBank/DDBJ databases">
        <title>Genome sequence of Azospirillum sp. ATCC 49961.</title>
        <authorList>
            <person name="Sant'Anna F.H."/>
            <person name="Baldani J.I."/>
            <person name="Zilli J.E."/>
            <person name="Reis V.M."/>
            <person name="Hartmann A."/>
            <person name="Cruz L."/>
            <person name="de Souza E.M."/>
            <person name="de Oliveira Pedrosa F."/>
            <person name="Passaglia L.M.P."/>
        </authorList>
    </citation>
    <scope>NUCLEOTIDE SEQUENCE [LARGE SCALE GENOMIC DNA]</scope>
    <source>
        <strain evidence="1 2">ATCC 49961</strain>
    </source>
</reference>
<evidence type="ECO:0000313" key="2">
    <source>
        <dbReference type="Proteomes" id="UP000480854"/>
    </source>
</evidence>
<accession>A0A9W7NHX3</accession>
<dbReference type="EMBL" id="QOKW01000013">
    <property type="protein sequence ID" value="KAA0679166.1"/>
    <property type="molecule type" value="Genomic_DNA"/>
</dbReference>
<proteinExistence type="predicted"/>
<dbReference type="AlphaFoldDB" id="A0A9W7NHX3"/>
<dbReference type="Proteomes" id="UP000480854">
    <property type="component" value="Unassembled WGS sequence"/>
</dbReference>